<protein>
    <submittedName>
        <fullName evidence="1">Uncharacterized protein</fullName>
    </submittedName>
</protein>
<keyword evidence="2" id="KW-1185">Reference proteome</keyword>
<sequence length="249" mass="27527">MTSDCAYPSLLTPVNRCVMCGIDMLVTGVFSLVLFAHQCVSAPQVPGGHSVLDSDSSRTPPRLTLANPFSSGEENRRLMQSYIKANLKEGQEGTDATWEQEVFYLFTLHDYDRSDTLDGLELMKLLSEFNSHKTPGEQSAEPVVAMVDFLLQTQDLNGDGQIAPSELLSPPKLQRLNSNSHGAPEQVEVQQEGIPEIKHQGAIQEAITDEHSIQNELKQEEERLHIPEAPAANHEPIMPASVHQDQSEM</sequence>
<comment type="caution">
    <text evidence="1">The sequence shown here is derived from an EMBL/GenBank/DDBJ whole genome shotgun (WGS) entry which is preliminary data.</text>
</comment>
<dbReference type="EMBL" id="CM055754">
    <property type="protein sequence ID" value="KAJ7990970.1"/>
    <property type="molecule type" value="Genomic_DNA"/>
</dbReference>
<dbReference type="Proteomes" id="UP001157502">
    <property type="component" value="Chromosome 27"/>
</dbReference>
<organism evidence="1 2">
    <name type="scientific">Dallia pectoralis</name>
    <name type="common">Alaska blackfish</name>
    <dbReference type="NCBI Taxonomy" id="75939"/>
    <lineage>
        <taxon>Eukaryota</taxon>
        <taxon>Metazoa</taxon>
        <taxon>Chordata</taxon>
        <taxon>Craniata</taxon>
        <taxon>Vertebrata</taxon>
        <taxon>Euteleostomi</taxon>
        <taxon>Actinopterygii</taxon>
        <taxon>Neopterygii</taxon>
        <taxon>Teleostei</taxon>
        <taxon>Protacanthopterygii</taxon>
        <taxon>Esociformes</taxon>
        <taxon>Umbridae</taxon>
        <taxon>Dallia</taxon>
    </lineage>
</organism>
<evidence type="ECO:0000313" key="2">
    <source>
        <dbReference type="Proteomes" id="UP001157502"/>
    </source>
</evidence>
<name>A0ACC2FHX5_DALPE</name>
<proteinExistence type="predicted"/>
<accession>A0ACC2FHX5</accession>
<gene>
    <name evidence="1" type="ORF">DPEC_G00292390</name>
</gene>
<reference evidence="1" key="1">
    <citation type="submission" date="2021-05" db="EMBL/GenBank/DDBJ databases">
        <authorList>
            <person name="Pan Q."/>
            <person name="Jouanno E."/>
            <person name="Zahm M."/>
            <person name="Klopp C."/>
            <person name="Cabau C."/>
            <person name="Louis A."/>
            <person name="Berthelot C."/>
            <person name="Parey E."/>
            <person name="Roest Crollius H."/>
            <person name="Montfort J."/>
            <person name="Robinson-Rechavi M."/>
            <person name="Bouchez O."/>
            <person name="Lampietro C."/>
            <person name="Lopez Roques C."/>
            <person name="Donnadieu C."/>
            <person name="Postlethwait J."/>
            <person name="Bobe J."/>
            <person name="Dillon D."/>
            <person name="Chandos A."/>
            <person name="von Hippel F."/>
            <person name="Guiguen Y."/>
        </authorList>
    </citation>
    <scope>NUCLEOTIDE SEQUENCE</scope>
    <source>
        <strain evidence="1">YG-Jan2019</strain>
    </source>
</reference>
<evidence type="ECO:0000313" key="1">
    <source>
        <dbReference type="EMBL" id="KAJ7990970.1"/>
    </source>
</evidence>